<proteinExistence type="predicted"/>
<name>A0A0H5RBL2_9EUKA</name>
<evidence type="ECO:0000313" key="1">
    <source>
        <dbReference type="EMBL" id="CRZ11186.1"/>
    </source>
</evidence>
<dbReference type="EMBL" id="HACM01010744">
    <property type="protein sequence ID" value="CRZ11186.1"/>
    <property type="molecule type" value="Transcribed_RNA"/>
</dbReference>
<feature type="non-terminal residue" evidence="1">
    <location>
        <position position="1"/>
    </location>
</feature>
<reference evidence="1" key="1">
    <citation type="submission" date="2015-04" db="EMBL/GenBank/DDBJ databases">
        <title>The genome sequence of the plant pathogenic Rhizarian Plasmodiophora brassicae reveals insights in its biotrophic life cycle and the origin of chitin synthesis.</title>
        <authorList>
            <person name="Schwelm A."/>
            <person name="Fogelqvist J."/>
            <person name="Knaust A."/>
            <person name="Julke S."/>
            <person name="Lilja T."/>
            <person name="Dhandapani V."/>
            <person name="Bonilla-Rosso G."/>
            <person name="Karlsson M."/>
            <person name="Shevchenko A."/>
            <person name="Choi S.R."/>
            <person name="Kim H.G."/>
            <person name="Park J.Y."/>
            <person name="Lim Y.P."/>
            <person name="Ludwig-Muller J."/>
            <person name="Dixelius C."/>
        </authorList>
    </citation>
    <scope>NUCLEOTIDE SEQUENCE</scope>
    <source>
        <tissue evidence="1">Potato root galls</tissue>
    </source>
</reference>
<accession>A0A0H5RBL2</accession>
<dbReference type="AlphaFoldDB" id="A0A0H5RBL2"/>
<organism evidence="1">
    <name type="scientific">Spongospora subterranea</name>
    <dbReference type="NCBI Taxonomy" id="70186"/>
    <lineage>
        <taxon>Eukaryota</taxon>
        <taxon>Sar</taxon>
        <taxon>Rhizaria</taxon>
        <taxon>Endomyxa</taxon>
        <taxon>Phytomyxea</taxon>
        <taxon>Plasmodiophorida</taxon>
        <taxon>Plasmodiophoridae</taxon>
        <taxon>Spongospora</taxon>
    </lineage>
</organism>
<sequence length="109" mass="12641">KLRTVAALPSSQFMVIDSYSTHNSNLNRCDVLKYWKTLWADPIKISLCKHPFKLPSYYYWRNRLSSLANTLIRFGNLASVLAVHIYKLKVEATTIVFVRHILNGSHMIM</sequence>
<protein>
    <submittedName>
        <fullName evidence="1">Uncharacterized protein</fullName>
    </submittedName>
</protein>